<sequence>MTLDQHMRNVDRAEKIARRMDAAFHLPGTRIRIGYDSIVGLVPGIGDTLALAPSAYIVKLAHECGASHALLGRMGVNLGIDWLIGLVPLIGDIFDVGWKANLRNAALLRAHVESLHGLTPQNPVGADSQPATANP</sequence>
<dbReference type="PANTHER" id="PTHR35519">
    <property type="entry name" value="MEMBRANE PROTEINS"/>
    <property type="match status" value="1"/>
</dbReference>
<dbReference type="RefSeq" id="WP_183965256.1">
    <property type="nucleotide sequence ID" value="NZ_BAABBZ010000018.1"/>
</dbReference>
<evidence type="ECO:0008006" key="3">
    <source>
        <dbReference type="Google" id="ProtNLM"/>
    </source>
</evidence>
<dbReference type="InterPro" id="IPR025187">
    <property type="entry name" value="DUF4112"/>
</dbReference>
<name>A0A7W6DLU4_9RHOB</name>
<dbReference type="Proteomes" id="UP000541426">
    <property type="component" value="Unassembled WGS sequence"/>
</dbReference>
<protein>
    <recommendedName>
        <fullName evidence="3">DUF4112 domain-containing protein</fullName>
    </recommendedName>
</protein>
<reference evidence="1 2" key="1">
    <citation type="submission" date="2020-08" db="EMBL/GenBank/DDBJ databases">
        <title>Genomic Encyclopedia of Type Strains, Phase IV (KMG-IV): sequencing the most valuable type-strain genomes for metagenomic binning, comparative biology and taxonomic classification.</title>
        <authorList>
            <person name="Goeker M."/>
        </authorList>
    </citation>
    <scope>NUCLEOTIDE SEQUENCE [LARGE SCALE GENOMIC DNA]</scope>
    <source>
        <strain evidence="1 2">DSM 102235</strain>
    </source>
</reference>
<evidence type="ECO:0000313" key="1">
    <source>
        <dbReference type="EMBL" id="MBB3985570.1"/>
    </source>
</evidence>
<accession>A0A7W6DLU4</accession>
<evidence type="ECO:0000313" key="2">
    <source>
        <dbReference type="Proteomes" id="UP000541426"/>
    </source>
</evidence>
<dbReference type="AlphaFoldDB" id="A0A7W6DLU4"/>
<keyword evidence="2" id="KW-1185">Reference proteome</keyword>
<dbReference type="PANTHER" id="PTHR35519:SF2">
    <property type="entry name" value="PH DOMAIN PROTEIN"/>
    <property type="match status" value="1"/>
</dbReference>
<gene>
    <name evidence="1" type="ORF">GGQ68_001903</name>
</gene>
<proteinExistence type="predicted"/>
<dbReference type="EMBL" id="JACIEJ010000004">
    <property type="protein sequence ID" value="MBB3985570.1"/>
    <property type="molecule type" value="Genomic_DNA"/>
</dbReference>
<dbReference type="Pfam" id="PF13430">
    <property type="entry name" value="DUF4112"/>
    <property type="match status" value="1"/>
</dbReference>
<comment type="caution">
    <text evidence="1">The sequence shown here is derived from an EMBL/GenBank/DDBJ whole genome shotgun (WGS) entry which is preliminary data.</text>
</comment>
<organism evidence="1 2">
    <name type="scientific">Sagittula marina</name>
    <dbReference type="NCBI Taxonomy" id="943940"/>
    <lineage>
        <taxon>Bacteria</taxon>
        <taxon>Pseudomonadati</taxon>
        <taxon>Pseudomonadota</taxon>
        <taxon>Alphaproteobacteria</taxon>
        <taxon>Rhodobacterales</taxon>
        <taxon>Roseobacteraceae</taxon>
        <taxon>Sagittula</taxon>
    </lineage>
</organism>